<dbReference type="InterPro" id="IPR053053">
    <property type="entry name" value="WD_repeat_protein"/>
</dbReference>
<dbReference type="RefSeq" id="XP_004336535.1">
    <property type="nucleotide sequence ID" value="XM_004336487.1"/>
</dbReference>
<dbReference type="InterPro" id="IPR001680">
    <property type="entry name" value="WD40_rpt"/>
</dbReference>
<proteinExistence type="predicted"/>
<dbReference type="PROSITE" id="PS50082">
    <property type="entry name" value="WD_REPEATS_2"/>
    <property type="match status" value="3"/>
</dbReference>
<dbReference type="PANTHER" id="PTHR44566:SF1">
    <property type="entry name" value="WD REPEAT-CONTAINING PROTEIN 25"/>
    <property type="match status" value="1"/>
</dbReference>
<protein>
    <submittedName>
        <fullName evidence="4">WD40 repeat family protein</fullName>
    </submittedName>
</protein>
<gene>
    <name evidence="4" type="ORF">ACA1_193250</name>
</gene>
<keyword evidence="5" id="KW-1185">Reference proteome</keyword>
<reference evidence="4 5" key="1">
    <citation type="journal article" date="2013" name="Genome Biol.">
        <title>Genome of Acanthamoeba castellanii highlights extensive lateral gene transfer and early evolution of tyrosine kinase signaling.</title>
        <authorList>
            <person name="Clarke M."/>
            <person name="Lohan A.J."/>
            <person name="Liu B."/>
            <person name="Lagkouvardos I."/>
            <person name="Roy S."/>
            <person name="Zafar N."/>
            <person name="Bertelli C."/>
            <person name="Schilde C."/>
            <person name="Kianianmomeni A."/>
            <person name="Burglin T.R."/>
            <person name="Frech C."/>
            <person name="Turcotte B."/>
            <person name="Kopec K.O."/>
            <person name="Synnott J.M."/>
            <person name="Choo C."/>
            <person name="Paponov I."/>
            <person name="Finkler A."/>
            <person name="Soon Heng Tan C."/>
            <person name="Hutchins A.P."/>
            <person name="Weinmeier T."/>
            <person name="Rattei T."/>
            <person name="Chu J.S."/>
            <person name="Gimenez G."/>
            <person name="Irimia M."/>
            <person name="Rigden D.J."/>
            <person name="Fitzpatrick D.A."/>
            <person name="Lorenzo-Morales J."/>
            <person name="Bateman A."/>
            <person name="Chiu C.H."/>
            <person name="Tang P."/>
            <person name="Hegemann P."/>
            <person name="Fromm H."/>
            <person name="Raoult D."/>
            <person name="Greub G."/>
            <person name="Miranda-Saavedra D."/>
            <person name="Chen N."/>
            <person name="Nash P."/>
            <person name="Ginger M.L."/>
            <person name="Horn M."/>
            <person name="Schaap P."/>
            <person name="Caler L."/>
            <person name="Loftus B."/>
        </authorList>
    </citation>
    <scope>NUCLEOTIDE SEQUENCE [LARGE SCALE GENOMIC DNA]</scope>
    <source>
        <strain evidence="4 5">Neff</strain>
    </source>
</reference>
<dbReference type="InterPro" id="IPR015943">
    <property type="entry name" value="WD40/YVTN_repeat-like_dom_sf"/>
</dbReference>
<feature type="compositionally biased region" description="Low complexity" evidence="2">
    <location>
        <begin position="8"/>
        <end position="21"/>
    </location>
</feature>
<feature type="transmembrane region" description="Helical" evidence="3">
    <location>
        <begin position="79"/>
        <end position="101"/>
    </location>
</feature>
<dbReference type="Proteomes" id="UP000011083">
    <property type="component" value="Unassembled WGS sequence"/>
</dbReference>
<dbReference type="CDD" id="cd00200">
    <property type="entry name" value="WD40"/>
    <property type="match status" value="1"/>
</dbReference>
<feature type="region of interest" description="Disordered" evidence="2">
    <location>
        <begin position="1"/>
        <end position="47"/>
    </location>
</feature>
<dbReference type="PROSITE" id="PS50294">
    <property type="entry name" value="WD_REPEATS_REGION"/>
    <property type="match status" value="1"/>
</dbReference>
<dbReference type="Gene3D" id="2.130.10.10">
    <property type="entry name" value="YVTN repeat-like/Quinoprotein amine dehydrogenase"/>
    <property type="match status" value="1"/>
</dbReference>
<name>L8GNG2_ACACF</name>
<dbReference type="AlphaFoldDB" id="L8GNG2"/>
<feature type="compositionally biased region" description="Polar residues" evidence="2">
    <location>
        <begin position="36"/>
        <end position="47"/>
    </location>
</feature>
<dbReference type="OMA" id="CPCIRAH"/>
<dbReference type="VEuPathDB" id="AmoebaDB:ACA1_193250"/>
<keyword evidence="3" id="KW-0472">Membrane</keyword>
<evidence type="ECO:0000256" key="2">
    <source>
        <dbReference type="SAM" id="MobiDB-lite"/>
    </source>
</evidence>
<dbReference type="GeneID" id="14915096"/>
<dbReference type="KEGG" id="acan:ACA1_193250"/>
<dbReference type="SUPFAM" id="SSF50978">
    <property type="entry name" value="WD40 repeat-like"/>
    <property type="match status" value="1"/>
</dbReference>
<dbReference type="EMBL" id="KB008052">
    <property type="protein sequence ID" value="ELR14522.1"/>
    <property type="molecule type" value="Genomic_DNA"/>
</dbReference>
<dbReference type="Pfam" id="PF00400">
    <property type="entry name" value="WD40"/>
    <property type="match status" value="3"/>
</dbReference>
<sequence>MDWGCRGPARATSAARPRSATFQQPAALRGQEDATSRSIQLFSPSPSTRRGREAIFVFISVFDIYRPFLYVAATRPNPATVFIVNFCFVYVYVNVVVVPRLPSTLFNRTRRPQKSAATETRLVQRITHRFSGLHTAPVNTCRWSSTHGVFIATASMDKTIRVWDTFPAVSQTPGCVATLRDHTEAVMDVRWNADNTRLLSGSFDKTALLTDLETCTPIHSFKHKEMITTVNWHPEQPDVFLAGGYRHGVAIEWLHGGTQFVTSSDITKRNSIDKSILVWDFNHGTVLSNQVYQEAYTCPSLRVHPDGAHFVAQSNAGYIAIFSSQPPFKLNKYKRFEGHQVEGFRIECDISPDGSLVATGSADGSLHLYSWSSGKPIKTLSIRRSLPTDINATTTTNGGLATNEACTHVAFHPLHPQVMAACGWDGSVLLLGDH</sequence>
<dbReference type="InterPro" id="IPR036322">
    <property type="entry name" value="WD40_repeat_dom_sf"/>
</dbReference>
<evidence type="ECO:0000313" key="5">
    <source>
        <dbReference type="Proteomes" id="UP000011083"/>
    </source>
</evidence>
<dbReference type="SMART" id="SM00320">
    <property type="entry name" value="WD40"/>
    <property type="match status" value="6"/>
</dbReference>
<keyword evidence="3" id="KW-1133">Transmembrane helix</keyword>
<organism evidence="4 5">
    <name type="scientific">Acanthamoeba castellanii (strain ATCC 30010 / Neff)</name>
    <dbReference type="NCBI Taxonomy" id="1257118"/>
    <lineage>
        <taxon>Eukaryota</taxon>
        <taxon>Amoebozoa</taxon>
        <taxon>Discosea</taxon>
        <taxon>Longamoebia</taxon>
        <taxon>Centramoebida</taxon>
        <taxon>Acanthamoebidae</taxon>
        <taxon>Acanthamoeba</taxon>
    </lineage>
</organism>
<dbReference type="STRING" id="1257118.L8GNG2"/>
<evidence type="ECO:0000256" key="1">
    <source>
        <dbReference type="PROSITE-ProRule" id="PRU00221"/>
    </source>
</evidence>
<keyword evidence="1" id="KW-0853">WD repeat</keyword>
<feature type="repeat" description="WD" evidence="1">
    <location>
        <begin position="131"/>
        <end position="164"/>
    </location>
</feature>
<keyword evidence="3" id="KW-0812">Transmembrane</keyword>
<evidence type="ECO:0000313" key="4">
    <source>
        <dbReference type="EMBL" id="ELR14522.1"/>
    </source>
</evidence>
<accession>L8GNG2</accession>
<dbReference type="OrthoDB" id="256303at2759"/>
<feature type="repeat" description="WD" evidence="1">
    <location>
        <begin position="351"/>
        <end position="379"/>
    </location>
</feature>
<evidence type="ECO:0000256" key="3">
    <source>
        <dbReference type="SAM" id="Phobius"/>
    </source>
</evidence>
<feature type="repeat" description="WD" evidence="1">
    <location>
        <begin position="179"/>
        <end position="220"/>
    </location>
</feature>
<dbReference type="PANTHER" id="PTHR44566">
    <property type="entry name" value="TRANSDUCIN/WD40 REPEAT-LIKE SUPERFAMILY PROTEIN"/>
    <property type="match status" value="1"/>
</dbReference>